<dbReference type="Proteomes" id="UP000326340">
    <property type="component" value="Unassembled WGS sequence"/>
</dbReference>
<evidence type="ECO:0000313" key="2">
    <source>
        <dbReference type="EMBL" id="TQN74978.1"/>
    </source>
</evidence>
<gene>
    <name evidence="2" type="ORF">CSHISOI_00434</name>
</gene>
<name>A0A5Q4C6M5_9PEZI</name>
<accession>A0A5Q4C6M5</accession>
<comment type="caution">
    <text evidence="2">The sequence shown here is derived from an EMBL/GenBank/DDBJ whole genome shotgun (WGS) entry which is preliminary data.</text>
</comment>
<protein>
    <submittedName>
        <fullName evidence="2">Uncharacterized protein</fullName>
    </submittedName>
</protein>
<feature type="compositionally biased region" description="Basic residues" evidence="1">
    <location>
        <begin position="94"/>
        <end position="107"/>
    </location>
</feature>
<dbReference type="AlphaFoldDB" id="A0A5Q4C6M5"/>
<keyword evidence="3" id="KW-1185">Reference proteome</keyword>
<organism evidence="2 3">
    <name type="scientific">Colletotrichum shisoi</name>
    <dbReference type="NCBI Taxonomy" id="2078593"/>
    <lineage>
        <taxon>Eukaryota</taxon>
        <taxon>Fungi</taxon>
        <taxon>Dikarya</taxon>
        <taxon>Ascomycota</taxon>
        <taxon>Pezizomycotina</taxon>
        <taxon>Sordariomycetes</taxon>
        <taxon>Hypocreomycetidae</taxon>
        <taxon>Glomerellales</taxon>
        <taxon>Glomerellaceae</taxon>
        <taxon>Colletotrichum</taxon>
        <taxon>Colletotrichum destructivum species complex</taxon>
    </lineage>
</organism>
<feature type="region of interest" description="Disordered" evidence="1">
    <location>
        <begin position="1"/>
        <end position="113"/>
    </location>
</feature>
<evidence type="ECO:0000313" key="3">
    <source>
        <dbReference type="Proteomes" id="UP000326340"/>
    </source>
</evidence>
<reference evidence="2 3" key="1">
    <citation type="journal article" date="2019" name="Sci. Rep.">
        <title>Colletotrichum shisoi sp. nov., an anthracnose pathogen of Perilla frutescens in Japan: molecular phylogenetic, morphological and genomic evidence.</title>
        <authorList>
            <person name="Gan P."/>
            <person name="Tsushima A."/>
            <person name="Hiroyama R."/>
            <person name="Narusaka M."/>
            <person name="Takano Y."/>
            <person name="Narusaka Y."/>
            <person name="Kawaradani M."/>
            <person name="Damm U."/>
            <person name="Shirasu K."/>
        </authorList>
    </citation>
    <scope>NUCLEOTIDE SEQUENCE [LARGE SCALE GENOMIC DNA]</scope>
    <source>
        <strain evidence="2 3">PG-2018a</strain>
    </source>
</reference>
<evidence type="ECO:0000256" key="1">
    <source>
        <dbReference type="SAM" id="MobiDB-lite"/>
    </source>
</evidence>
<dbReference type="EMBL" id="PUHP01000014">
    <property type="protein sequence ID" value="TQN74978.1"/>
    <property type="molecule type" value="Genomic_DNA"/>
</dbReference>
<sequence>MVQPRLKLPRTSAKPRQPGPKRHPPTSSYPGAAPAESRPAKTRQGDGTRQGSPDHEETDVVEDYHHQTRPPAMLRETDPWTVCECGEESTLGKGGHRRTPGRPRRHPPGLSLVGRSGLLVSVRRRRRRSAP</sequence>
<proteinExistence type="predicted"/>